<comment type="similarity">
    <text evidence="2">Belongs to the actin-binding proteins ADF family.</text>
</comment>
<proteinExistence type="inferred from homology"/>
<sequence length="136" mass="15361">MSSGASVNQECLSAYQELKAGKKIKYIVFGMSPDNTEIVVLSKSTEKSYDSFIEQLPENECRWAVYDFEFDSGEGIRNKLVFYMWTPDGAKIKPKMVYAASKDALRKSLVGIHTEIQGTDFDEVSEATVLEKVKRK</sequence>
<organism evidence="7">
    <name type="scientific">Phaffia rhodozyma</name>
    <name type="common">Yeast</name>
    <name type="synonym">Xanthophyllomyces dendrorhous</name>
    <dbReference type="NCBI Taxonomy" id="264483"/>
    <lineage>
        <taxon>Eukaryota</taxon>
        <taxon>Fungi</taxon>
        <taxon>Dikarya</taxon>
        <taxon>Basidiomycota</taxon>
        <taxon>Agaricomycotina</taxon>
        <taxon>Tremellomycetes</taxon>
        <taxon>Cystofilobasidiales</taxon>
        <taxon>Mrakiaceae</taxon>
        <taxon>Phaffia</taxon>
    </lineage>
</organism>
<name>A0A0F7SWB3_PHARH</name>
<dbReference type="GO" id="GO:0015629">
    <property type="term" value="C:actin cytoskeleton"/>
    <property type="evidence" value="ECO:0007669"/>
    <property type="project" value="InterPro"/>
</dbReference>
<evidence type="ECO:0000256" key="5">
    <source>
        <dbReference type="ARBA" id="ARBA00032427"/>
    </source>
</evidence>
<dbReference type="InterPro" id="IPR017904">
    <property type="entry name" value="ADF/Cofilin"/>
</dbReference>
<dbReference type="SUPFAM" id="SSF55753">
    <property type="entry name" value="Actin depolymerizing proteins"/>
    <property type="match status" value="1"/>
</dbReference>
<dbReference type="CDD" id="cd11286">
    <property type="entry name" value="ADF_cofilin_like"/>
    <property type="match status" value="1"/>
</dbReference>
<dbReference type="EMBL" id="LN483332">
    <property type="protein sequence ID" value="CED85064.1"/>
    <property type="molecule type" value="Genomic_DNA"/>
</dbReference>
<dbReference type="PANTHER" id="PTHR11913">
    <property type="entry name" value="COFILIN-RELATED"/>
    <property type="match status" value="1"/>
</dbReference>
<evidence type="ECO:0000256" key="4">
    <source>
        <dbReference type="ARBA" id="ARBA00023203"/>
    </source>
</evidence>
<evidence type="ECO:0000256" key="2">
    <source>
        <dbReference type="ARBA" id="ARBA00006844"/>
    </source>
</evidence>
<protein>
    <recommendedName>
        <fullName evidence="3">Cofilin</fullName>
    </recommendedName>
    <alternativeName>
        <fullName evidence="5">Actin-depolymerizing factor 1</fullName>
    </alternativeName>
</protein>
<evidence type="ECO:0000259" key="6">
    <source>
        <dbReference type="PROSITE" id="PS51263"/>
    </source>
</evidence>
<keyword evidence="4" id="KW-0009">Actin-binding</keyword>
<dbReference type="Pfam" id="PF00241">
    <property type="entry name" value="Cofilin_ADF"/>
    <property type="match status" value="1"/>
</dbReference>
<accession>A0A0F7SWB3</accession>
<evidence type="ECO:0000256" key="3">
    <source>
        <dbReference type="ARBA" id="ARBA00015630"/>
    </source>
</evidence>
<dbReference type="Gene3D" id="3.40.20.10">
    <property type="entry name" value="Severin"/>
    <property type="match status" value="1"/>
</dbReference>
<evidence type="ECO:0000256" key="1">
    <source>
        <dbReference type="ARBA" id="ARBA00004109"/>
    </source>
</evidence>
<dbReference type="SMART" id="SM00102">
    <property type="entry name" value="ADF"/>
    <property type="match status" value="1"/>
</dbReference>
<dbReference type="InterPro" id="IPR002108">
    <property type="entry name" value="ADF-H"/>
</dbReference>
<evidence type="ECO:0000313" key="7">
    <source>
        <dbReference type="EMBL" id="CED85064.1"/>
    </source>
</evidence>
<reference evidence="7" key="1">
    <citation type="submission" date="2014-08" db="EMBL/GenBank/DDBJ databases">
        <authorList>
            <person name="Sharma Rahul"/>
            <person name="Thines Marco"/>
        </authorList>
    </citation>
    <scope>NUCLEOTIDE SEQUENCE</scope>
</reference>
<comment type="subcellular location">
    <subcellularLocation>
        <location evidence="1">Nucleus matrix</location>
    </subcellularLocation>
</comment>
<dbReference type="PRINTS" id="PR00006">
    <property type="entry name" value="COFILIN"/>
</dbReference>
<dbReference type="InterPro" id="IPR029006">
    <property type="entry name" value="ADF-H/Gelsolin-like_dom_sf"/>
</dbReference>
<dbReference type="PROSITE" id="PS51263">
    <property type="entry name" value="ADF_H"/>
    <property type="match status" value="1"/>
</dbReference>
<dbReference type="GO" id="GO:0030042">
    <property type="term" value="P:actin filament depolymerization"/>
    <property type="evidence" value="ECO:0007669"/>
    <property type="project" value="InterPro"/>
</dbReference>
<dbReference type="AlphaFoldDB" id="A0A0F7SWB3"/>
<feature type="domain" description="ADF-H" evidence="6">
    <location>
        <begin position="3"/>
        <end position="134"/>
    </location>
</feature>
<dbReference type="GO" id="GO:0003779">
    <property type="term" value="F:actin binding"/>
    <property type="evidence" value="ECO:0007669"/>
    <property type="project" value="UniProtKB-KW"/>
</dbReference>
<dbReference type="GO" id="GO:0016363">
    <property type="term" value="C:nuclear matrix"/>
    <property type="evidence" value="ECO:0007669"/>
    <property type="project" value="UniProtKB-SubCell"/>
</dbReference>